<evidence type="ECO:0000256" key="1">
    <source>
        <dbReference type="SAM" id="MobiDB-lite"/>
    </source>
</evidence>
<gene>
    <name evidence="2" type="ORF">MNBD_CHLOROFLEXI01-5115</name>
</gene>
<dbReference type="EMBL" id="UOEU01000887">
    <property type="protein sequence ID" value="VAW42080.1"/>
    <property type="molecule type" value="Genomic_DNA"/>
</dbReference>
<evidence type="ECO:0000313" key="2">
    <source>
        <dbReference type="EMBL" id="VAW42080.1"/>
    </source>
</evidence>
<accession>A0A3B0VNL5</accession>
<sequence length="174" mass="19532">MNSVKTTVASLHKEQNGSRHPLLAYDEYEHIINCLEKAYAQAIAIGDTQRATVLAAAKQLCVSCVRLHHEVSFHQEAYHHSETRRDNLDAELNKLLKMMELVPETAGSPQNHTLWQRMSHFLRPEKQRLIQMPKLTFPVKQENGALGEVETAVSLHPQPATVPLEPAPPTSESS</sequence>
<name>A0A3B0VNL5_9ZZZZ</name>
<reference evidence="2" key="1">
    <citation type="submission" date="2018-06" db="EMBL/GenBank/DDBJ databases">
        <authorList>
            <person name="Zhirakovskaya E."/>
        </authorList>
    </citation>
    <scope>NUCLEOTIDE SEQUENCE</scope>
</reference>
<organism evidence="2">
    <name type="scientific">hydrothermal vent metagenome</name>
    <dbReference type="NCBI Taxonomy" id="652676"/>
    <lineage>
        <taxon>unclassified sequences</taxon>
        <taxon>metagenomes</taxon>
        <taxon>ecological metagenomes</taxon>
    </lineage>
</organism>
<feature type="compositionally biased region" description="Pro residues" evidence="1">
    <location>
        <begin position="165"/>
        <end position="174"/>
    </location>
</feature>
<protein>
    <submittedName>
        <fullName evidence="2">Uncharacterized protein</fullName>
    </submittedName>
</protein>
<feature type="region of interest" description="Disordered" evidence="1">
    <location>
        <begin position="154"/>
        <end position="174"/>
    </location>
</feature>
<dbReference type="AlphaFoldDB" id="A0A3B0VNL5"/>
<proteinExistence type="predicted"/>
<feature type="non-terminal residue" evidence="2">
    <location>
        <position position="174"/>
    </location>
</feature>